<dbReference type="InParanoid" id="J9D5X3"/>
<accession>J9D5X3</accession>
<protein>
    <submittedName>
        <fullName evidence="1">Uncharacterized protein</fullName>
    </submittedName>
</protein>
<reference evidence="2" key="2">
    <citation type="submission" date="2015-07" db="EMBL/GenBank/DDBJ databases">
        <title>Contrasting host-pathogen interactions and genome evolution in two generalist and specialist microsporidian pathogens of mosquitoes.</title>
        <authorList>
            <consortium name="The Broad Institute Genomics Platform"/>
            <consortium name="The Broad Institute Genome Sequencing Center for Infectious Disease"/>
            <person name="Cuomo C.A."/>
            <person name="Sanscrainte N.D."/>
            <person name="Goldberg J.M."/>
            <person name="Heiman D."/>
            <person name="Young S."/>
            <person name="Zeng Q."/>
            <person name="Becnel J.J."/>
            <person name="Birren B.W."/>
        </authorList>
    </citation>
    <scope>NUCLEOTIDE SEQUENCE [LARGE SCALE GENOMIC DNA]</scope>
    <source>
        <strain evidence="2">USNM 41457</strain>
    </source>
</reference>
<organism evidence="1 2">
    <name type="scientific">Edhazardia aedis (strain USNM 41457)</name>
    <name type="common">Microsporidian parasite</name>
    <dbReference type="NCBI Taxonomy" id="1003232"/>
    <lineage>
        <taxon>Eukaryota</taxon>
        <taxon>Fungi</taxon>
        <taxon>Fungi incertae sedis</taxon>
        <taxon>Microsporidia</taxon>
        <taxon>Edhazardia</taxon>
    </lineage>
</organism>
<name>J9D5X3_EDHAE</name>
<evidence type="ECO:0000313" key="1">
    <source>
        <dbReference type="EMBL" id="EJW02944.1"/>
    </source>
</evidence>
<comment type="caution">
    <text evidence="1">The sequence shown here is derived from an EMBL/GenBank/DDBJ whole genome shotgun (WGS) entry which is preliminary data.</text>
</comment>
<evidence type="ECO:0000313" key="2">
    <source>
        <dbReference type="Proteomes" id="UP000003163"/>
    </source>
</evidence>
<dbReference type="AlphaFoldDB" id="J9D5X3"/>
<sequence length="104" mass="11545">MSHSPFHTEVVAQTIKPAVCCNYRTRSRDHPIHADSINLLVISGIQSANAYDIRGTQKICYSDACSFSKLKICALSEKTSSKMQPLQAKWILLSEVLCTKKSVC</sequence>
<dbReference type="HOGENOM" id="CLU_2250106_0_0_1"/>
<reference evidence="1 2" key="1">
    <citation type="submission" date="2011-08" db="EMBL/GenBank/DDBJ databases">
        <authorList>
            <person name="Liu Z.J."/>
            <person name="Shi F.L."/>
            <person name="Lu J.Q."/>
            <person name="Li M."/>
            <person name="Wang Z.L."/>
        </authorList>
    </citation>
    <scope>NUCLEOTIDE SEQUENCE [LARGE SCALE GENOMIC DNA]</scope>
    <source>
        <strain evidence="1 2">USNM 41457</strain>
    </source>
</reference>
<dbReference type="Proteomes" id="UP000003163">
    <property type="component" value="Unassembled WGS sequence"/>
</dbReference>
<keyword evidence="2" id="KW-1185">Reference proteome</keyword>
<gene>
    <name evidence="1" type="ORF">EDEG_02673</name>
</gene>
<dbReference type="VEuPathDB" id="MicrosporidiaDB:EDEG_02673"/>
<proteinExistence type="predicted"/>
<dbReference type="EMBL" id="AFBI03000050">
    <property type="protein sequence ID" value="EJW02944.1"/>
    <property type="molecule type" value="Genomic_DNA"/>
</dbReference>